<evidence type="ECO:0000259" key="2">
    <source>
        <dbReference type="PROSITE" id="PS50125"/>
    </source>
</evidence>
<accession>A0A835TEV2</accession>
<organism evidence="3 4">
    <name type="scientific">Chlamydomonas incerta</name>
    <dbReference type="NCBI Taxonomy" id="51695"/>
    <lineage>
        <taxon>Eukaryota</taxon>
        <taxon>Viridiplantae</taxon>
        <taxon>Chlorophyta</taxon>
        <taxon>core chlorophytes</taxon>
        <taxon>Chlorophyceae</taxon>
        <taxon>CS clade</taxon>
        <taxon>Chlamydomonadales</taxon>
        <taxon>Chlamydomonadaceae</taxon>
        <taxon>Chlamydomonas</taxon>
    </lineage>
</organism>
<dbReference type="PANTHER" id="PTHR43081:SF1">
    <property type="entry name" value="ADENYLATE CYCLASE, TERMINAL-DIFFERENTIATION SPECIFIC"/>
    <property type="match status" value="1"/>
</dbReference>
<name>A0A835TEV2_CHLIN</name>
<dbReference type="GO" id="GO:0009190">
    <property type="term" value="P:cyclic nucleotide biosynthetic process"/>
    <property type="evidence" value="ECO:0007669"/>
    <property type="project" value="InterPro"/>
</dbReference>
<comment type="caution">
    <text evidence="3">The sequence shown here is derived from an EMBL/GenBank/DDBJ whole genome shotgun (WGS) entry which is preliminary data.</text>
</comment>
<feature type="region of interest" description="Disordered" evidence="1">
    <location>
        <begin position="664"/>
        <end position="698"/>
    </location>
</feature>
<proteinExistence type="predicted"/>
<keyword evidence="4" id="KW-1185">Reference proteome</keyword>
<dbReference type="InterPro" id="IPR050697">
    <property type="entry name" value="Adenylyl/Guanylyl_Cyclase_3/4"/>
</dbReference>
<feature type="region of interest" description="Disordered" evidence="1">
    <location>
        <begin position="724"/>
        <end position="746"/>
    </location>
</feature>
<feature type="region of interest" description="Disordered" evidence="1">
    <location>
        <begin position="1185"/>
        <end position="1209"/>
    </location>
</feature>
<feature type="compositionally biased region" description="Polar residues" evidence="1">
    <location>
        <begin position="1196"/>
        <end position="1208"/>
    </location>
</feature>
<dbReference type="PROSITE" id="PS50125">
    <property type="entry name" value="GUANYLATE_CYCLASE_2"/>
    <property type="match status" value="1"/>
</dbReference>
<feature type="compositionally biased region" description="Polar residues" evidence="1">
    <location>
        <begin position="1453"/>
        <end position="1465"/>
    </location>
</feature>
<feature type="compositionally biased region" description="Polar residues" evidence="1">
    <location>
        <begin position="862"/>
        <end position="873"/>
    </location>
</feature>
<dbReference type="Proteomes" id="UP000650467">
    <property type="component" value="Unassembled WGS sequence"/>
</dbReference>
<feature type="compositionally biased region" description="Low complexity" evidence="1">
    <location>
        <begin position="1476"/>
        <end position="1492"/>
    </location>
</feature>
<feature type="compositionally biased region" description="Gly residues" evidence="1">
    <location>
        <begin position="724"/>
        <end position="733"/>
    </location>
</feature>
<dbReference type="InterPro" id="IPR029787">
    <property type="entry name" value="Nucleotide_cyclase"/>
</dbReference>
<sequence length="1646" mass="171495">MQAALAASGNATDSYGLFWQVETAAPFKAFVAGLNNATGLHNRYRARTMAEYISAWVEVWPNATFVGPNDWWMIGGDVYGEDVNHGVFLETGRLLQQDPDYRVSDIPVAFRNAGTSAYAGRFSALPLWLTTYQLLYRRDIFEARNIAPPRTWDEALAIAEQFGNGKLGPGQPDLAFCFESKPACGYAHAAVIYILASMVQLNGPSHGAWFDPDTLEPLYQGVAFKEALRIYRALRKHSVPDDTPCLEVYRSIASGRCLMMWGFAYGFKAASHNSSAMWGKQGVAASPGSTVALDRLTGRLQPCTKELCPFATPHVEPSTGRSVLVNVVTPIDTLNLAINAMSPVNRQAAAYVMLRNFTRPQQHTRIMLMPKTEVVPMRYSQLDEKLWVNAGYHPSDVGDFLQTYRDSFASQNVYYELRIPGVFPIYWLLHNTMIQALYTNATDDELIAFAVGGTEPIFAANGGRARLTQLYQLSLGYVPPKQASEAEQQASTSTLLVAILVPVLSCLVLLAAGLWGYLHWRRLGHERSDRLRAAPGPGPGTTLLVTDIQDSTCLWESLPAEVMDAAVKLHHRVIRELLLPHHGYESCTEGDSFLLAFHKPDNALGFALAAQSALLAADWPTELMSSPYAATCHVRHEALVWATIAPCITAPLLHDAIAAAAMDGGGGSQPDMSNAAGGFLGRPRGSLETGHGGSPAPGLLGGIHGHSGRLMRAPAAIQEGVVMGGGLPGGGAEDGSSHQRQREQTQQMDTATSAACEAGFFSGVSAFTTASGFAILPPSMAARVDAGLWNSGGAYDSGGSTGTPAYASGATANGYGTPFGRTTPVRAQSSDKAPPRLFQQAGSSKAGRGSRLSVLLPPRTLGTPQQPDSQLPSGTAALLARADAGSELGGEGGAGHSRRSLQLFIGGLVEEAACGNGAGGGQDALSQRSHHGRGGAGVGMTLKEALQLSFPETAAAAGASQHGRLQPASIALFRGLRVRMGLHCGLGGPAEVQYNRASGRITYPGRTMAVAKAVSDVGRGGNILLSARVARALDHKATHSGAYLLLAAGRHVVKEGGEAVQLVSAFSRSLLPRAGHLLAPRSVAEKVPGVLSAPLGRAAVGVAQVQDAEEFAGWGLESSLESHRALLRVAGALSGQHGGYLVTTAPGSFQAVFTSPASAIHWLLALQDEVAPSMQVAAAAATPGTQGCSDEDTAIHSPSRTSCAGSSNRQDDELVLQRATLRARLSILHLRGGVDVGPVQACLAEAGEASYSGGAVKRAACLAAHAAWHEVLVSLEAAREVTGEVHPASGYSGLMHGPSSRRISAPSRPASGAFGQLLQAQPAVASSRWLGLATSQSQHGNSASQLFVDRAARRPSGAWLSGDVTTCNHPSAAAPLSAAFPAAASPISLPPAAACVPSKGSRAGSTGNALGIPMFRSGFLSGLVPPRFQKDKTAQAVSATVVTSLPAAAGRSTLGSNGAADTSSRVVQPPIPPAAAPAALPLQGQQEQGQQVSPPPSGAFTSSLAMAQPFTNNSLELLPFAEQQQQQTLLLKTPQQAAPQQIQSPALPAPATALQGAGLVFGQQLRTIKVKGLSVDACVVALAPPPAAAPEAAVTAAAAPAAGMAQSMALEIMPELELMAFGVLEPAGPVDTAAAGAVEAEERAPV</sequence>
<gene>
    <name evidence="3" type="ORF">HXX76_002880</name>
</gene>
<dbReference type="OrthoDB" id="547389at2759"/>
<feature type="domain" description="Guanylate cyclase" evidence="2">
    <location>
        <begin position="542"/>
        <end position="600"/>
    </location>
</feature>
<dbReference type="SUPFAM" id="SSF53850">
    <property type="entry name" value="Periplasmic binding protein-like II"/>
    <property type="match status" value="1"/>
</dbReference>
<feature type="region of interest" description="Disordered" evidence="1">
    <location>
        <begin position="1450"/>
        <end position="1503"/>
    </location>
</feature>
<evidence type="ECO:0000256" key="1">
    <source>
        <dbReference type="SAM" id="MobiDB-lite"/>
    </source>
</evidence>
<feature type="region of interest" description="Disordered" evidence="1">
    <location>
        <begin position="817"/>
        <end position="873"/>
    </location>
</feature>
<reference evidence="3" key="1">
    <citation type="journal article" date="2020" name="bioRxiv">
        <title>Comparative genomics of Chlamydomonas.</title>
        <authorList>
            <person name="Craig R.J."/>
            <person name="Hasan A.R."/>
            <person name="Ness R.W."/>
            <person name="Keightley P.D."/>
        </authorList>
    </citation>
    <scope>NUCLEOTIDE SEQUENCE</scope>
    <source>
        <strain evidence="3">SAG 7.73</strain>
    </source>
</reference>
<dbReference type="PANTHER" id="PTHR43081">
    <property type="entry name" value="ADENYLATE CYCLASE, TERMINAL-DIFFERENTIATION SPECIFIC-RELATED"/>
    <property type="match status" value="1"/>
</dbReference>
<dbReference type="EMBL" id="JAEHOC010000004">
    <property type="protein sequence ID" value="KAG2442801.1"/>
    <property type="molecule type" value="Genomic_DNA"/>
</dbReference>
<dbReference type="GO" id="GO:0035556">
    <property type="term" value="P:intracellular signal transduction"/>
    <property type="evidence" value="ECO:0007669"/>
    <property type="project" value="InterPro"/>
</dbReference>
<dbReference type="Gene3D" id="3.30.70.1230">
    <property type="entry name" value="Nucleotide cyclase"/>
    <property type="match status" value="3"/>
</dbReference>
<evidence type="ECO:0000313" key="4">
    <source>
        <dbReference type="Proteomes" id="UP000650467"/>
    </source>
</evidence>
<protein>
    <recommendedName>
        <fullName evidence="2">Guanylate cyclase domain-containing protein</fullName>
    </recommendedName>
</protein>
<dbReference type="Gene3D" id="3.40.190.10">
    <property type="entry name" value="Periplasmic binding protein-like II"/>
    <property type="match status" value="1"/>
</dbReference>
<dbReference type="SUPFAM" id="SSF55073">
    <property type="entry name" value="Nucleotide cyclase"/>
    <property type="match status" value="2"/>
</dbReference>
<dbReference type="InterPro" id="IPR001054">
    <property type="entry name" value="A/G_cyclase"/>
</dbReference>
<evidence type="ECO:0000313" key="3">
    <source>
        <dbReference type="EMBL" id="KAG2442801.1"/>
    </source>
</evidence>